<dbReference type="CDD" id="cd04501">
    <property type="entry name" value="SGNH_hydrolase_like_4"/>
    <property type="match status" value="1"/>
</dbReference>
<dbReference type="Pfam" id="PF13472">
    <property type="entry name" value="Lipase_GDSL_2"/>
    <property type="match status" value="1"/>
</dbReference>
<keyword evidence="4" id="KW-1185">Reference proteome</keyword>
<proteinExistence type="predicted"/>
<dbReference type="EMBL" id="JBHUPD010000001">
    <property type="protein sequence ID" value="MFD2871455.1"/>
    <property type="molecule type" value="Genomic_DNA"/>
</dbReference>
<evidence type="ECO:0000313" key="4">
    <source>
        <dbReference type="Proteomes" id="UP001597557"/>
    </source>
</evidence>
<protein>
    <submittedName>
        <fullName evidence="3">SGNH/GDSL hydrolase family protein</fullName>
    </submittedName>
</protein>
<dbReference type="GO" id="GO:0016787">
    <property type="term" value="F:hydrolase activity"/>
    <property type="evidence" value="ECO:0007669"/>
    <property type="project" value="UniProtKB-KW"/>
</dbReference>
<dbReference type="Gene3D" id="3.40.50.1110">
    <property type="entry name" value="SGNH hydrolase"/>
    <property type="match status" value="1"/>
</dbReference>
<dbReference type="Proteomes" id="UP001597557">
    <property type="component" value="Unassembled WGS sequence"/>
</dbReference>
<sequence>MKTKLIIPALLLMSVSAMAQNKDWPGIRRYEQANAALPAPAKGEKRVVYMGDSITDFWVGNDSTFFKNNNYIDRGISGQTTGQMLVRFREDVINLKPAAVVILAGINDIAENNGPEKMSEIFGNIVSMAELARANKIKVVISSVLPAAAFPWRPNIDPKDKVKELNGLLKDYAAKNNFVYLDYFSVMADANRGLPPDLAKDGIHPTLAGYKIMEPLAKKAVEQALKQK</sequence>
<organism evidence="3 4">
    <name type="scientific">Mucilaginibacter ximonensis</name>
    <dbReference type="NCBI Taxonomy" id="538021"/>
    <lineage>
        <taxon>Bacteria</taxon>
        <taxon>Pseudomonadati</taxon>
        <taxon>Bacteroidota</taxon>
        <taxon>Sphingobacteriia</taxon>
        <taxon>Sphingobacteriales</taxon>
        <taxon>Sphingobacteriaceae</taxon>
        <taxon>Mucilaginibacter</taxon>
    </lineage>
</organism>
<evidence type="ECO:0000313" key="3">
    <source>
        <dbReference type="EMBL" id="MFD2871455.1"/>
    </source>
</evidence>
<dbReference type="RefSeq" id="WP_377182151.1">
    <property type="nucleotide sequence ID" value="NZ_JBHUPD010000001.1"/>
</dbReference>
<accession>A0ABW5Y854</accession>
<dbReference type="InterPro" id="IPR036514">
    <property type="entry name" value="SGNH_hydro_sf"/>
</dbReference>
<evidence type="ECO:0000259" key="2">
    <source>
        <dbReference type="Pfam" id="PF13472"/>
    </source>
</evidence>
<feature type="signal peptide" evidence="1">
    <location>
        <begin position="1"/>
        <end position="19"/>
    </location>
</feature>
<reference evidence="4" key="1">
    <citation type="journal article" date="2019" name="Int. J. Syst. Evol. Microbiol.">
        <title>The Global Catalogue of Microorganisms (GCM) 10K type strain sequencing project: providing services to taxonomists for standard genome sequencing and annotation.</title>
        <authorList>
            <consortium name="The Broad Institute Genomics Platform"/>
            <consortium name="The Broad Institute Genome Sequencing Center for Infectious Disease"/>
            <person name="Wu L."/>
            <person name="Ma J."/>
        </authorList>
    </citation>
    <scope>NUCLEOTIDE SEQUENCE [LARGE SCALE GENOMIC DNA]</scope>
    <source>
        <strain evidence="4">KCTC 22437</strain>
    </source>
</reference>
<gene>
    <name evidence="3" type="ORF">ACFS5N_03175</name>
</gene>
<dbReference type="PANTHER" id="PTHR30383">
    <property type="entry name" value="THIOESTERASE 1/PROTEASE 1/LYSOPHOSPHOLIPASE L1"/>
    <property type="match status" value="1"/>
</dbReference>
<dbReference type="InterPro" id="IPR013830">
    <property type="entry name" value="SGNH_hydro"/>
</dbReference>
<dbReference type="SUPFAM" id="SSF52266">
    <property type="entry name" value="SGNH hydrolase"/>
    <property type="match status" value="1"/>
</dbReference>
<dbReference type="PANTHER" id="PTHR30383:SF5">
    <property type="entry name" value="SGNH HYDROLASE-TYPE ESTERASE DOMAIN-CONTAINING PROTEIN"/>
    <property type="match status" value="1"/>
</dbReference>
<evidence type="ECO:0000256" key="1">
    <source>
        <dbReference type="SAM" id="SignalP"/>
    </source>
</evidence>
<keyword evidence="1" id="KW-0732">Signal</keyword>
<name>A0ABW5Y854_9SPHI</name>
<comment type="caution">
    <text evidence="3">The sequence shown here is derived from an EMBL/GenBank/DDBJ whole genome shotgun (WGS) entry which is preliminary data.</text>
</comment>
<feature type="domain" description="SGNH hydrolase-type esterase" evidence="2">
    <location>
        <begin position="50"/>
        <end position="212"/>
    </location>
</feature>
<keyword evidence="3" id="KW-0378">Hydrolase</keyword>
<feature type="chain" id="PRO_5046126723" evidence="1">
    <location>
        <begin position="20"/>
        <end position="228"/>
    </location>
</feature>
<dbReference type="InterPro" id="IPR051532">
    <property type="entry name" value="Ester_Hydrolysis_Enzymes"/>
</dbReference>